<reference evidence="9" key="1">
    <citation type="submission" date="2016-06" db="UniProtKB">
        <authorList>
            <consortium name="WormBaseParasite"/>
        </authorList>
    </citation>
    <scope>IDENTIFICATION</scope>
</reference>
<feature type="domain" description="Calpain catalytic" evidence="6">
    <location>
        <begin position="23"/>
        <end position="90"/>
    </location>
</feature>
<protein>
    <submittedName>
        <fullName evidence="9">Calpain catalytic domain-containing protein</fullName>
    </submittedName>
</protein>
<accession>A0A183D818</accession>
<evidence type="ECO:0000259" key="6">
    <source>
        <dbReference type="PROSITE" id="PS50203"/>
    </source>
</evidence>
<evidence type="ECO:0000256" key="3">
    <source>
        <dbReference type="ARBA" id="ARBA00022807"/>
    </source>
</evidence>
<keyword evidence="2" id="KW-0378">Hydrolase</keyword>
<reference evidence="7 8" key="2">
    <citation type="submission" date="2018-11" db="EMBL/GenBank/DDBJ databases">
        <authorList>
            <consortium name="Pathogen Informatics"/>
        </authorList>
    </citation>
    <scope>NUCLEOTIDE SEQUENCE [LARGE SCALE GENOMIC DNA]</scope>
</reference>
<dbReference type="GO" id="GO:0004198">
    <property type="term" value="F:calcium-dependent cysteine-type endopeptidase activity"/>
    <property type="evidence" value="ECO:0007669"/>
    <property type="project" value="InterPro"/>
</dbReference>
<keyword evidence="3" id="KW-0788">Thiol protease</keyword>
<feature type="transmembrane region" description="Helical" evidence="5">
    <location>
        <begin position="20"/>
        <end position="38"/>
    </location>
</feature>
<dbReference type="PROSITE" id="PS50203">
    <property type="entry name" value="CALPAIN_CAT"/>
    <property type="match status" value="1"/>
</dbReference>
<evidence type="ECO:0000256" key="4">
    <source>
        <dbReference type="PROSITE-ProRule" id="PRU00239"/>
    </source>
</evidence>
<dbReference type="Proteomes" id="UP000271098">
    <property type="component" value="Unassembled WGS sequence"/>
</dbReference>
<dbReference type="OrthoDB" id="167576at2759"/>
<evidence type="ECO:0000256" key="5">
    <source>
        <dbReference type="SAM" id="Phobius"/>
    </source>
</evidence>
<evidence type="ECO:0000256" key="2">
    <source>
        <dbReference type="ARBA" id="ARBA00022801"/>
    </source>
</evidence>
<sequence>MGGYDFPGSNSSIDMHALTAIIYSLAVLRIIIIFTFPAPQGKRLLLVKNPWTHLRWKGRYSEKDLSSWTPELRKALDYNPADAQQFDDGESHSVCLLCVLKK</sequence>
<keyword evidence="5" id="KW-1133">Transmembrane helix</keyword>
<comment type="caution">
    <text evidence="4">Lacks conserved residue(s) required for the propagation of feature annotation.</text>
</comment>
<dbReference type="PANTHER" id="PTHR46143:SF1">
    <property type="entry name" value="CALPAIN-7"/>
    <property type="match status" value="1"/>
</dbReference>
<keyword evidence="5" id="KW-0812">Transmembrane</keyword>
<evidence type="ECO:0000313" key="7">
    <source>
        <dbReference type="EMBL" id="VDK47729.1"/>
    </source>
</evidence>
<dbReference type="GO" id="GO:0006508">
    <property type="term" value="P:proteolysis"/>
    <property type="evidence" value="ECO:0007669"/>
    <property type="project" value="UniProtKB-KW"/>
</dbReference>
<keyword evidence="8" id="KW-1185">Reference proteome</keyword>
<dbReference type="SUPFAM" id="SSF54001">
    <property type="entry name" value="Cysteine proteinases"/>
    <property type="match status" value="1"/>
</dbReference>
<dbReference type="InterPro" id="IPR001300">
    <property type="entry name" value="Peptidase_C2_calpain_cat"/>
</dbReference>
<keyword evidence="5" id="KW-0472">Membrane</keyword>
<dbReference type="InterPro" id="IPR051297">
    <property type="entry name" value="PalB/RIM13"/>
</dbReference>
<dbReference type="PANTHER" id="PTHR46143">
    <property type="entry name" value="CALPAIN-7"/>
    <property type="match status" value="1"/>
</dbReference>
<gene>
    <name evidence="7" type="ORF">GPUH_LOCUS4858</name>
</gene>
<organism evidence="9">
    <name type="scientific">Gongylonema pulchrum</name>
    <dbReference type="NCBI Taxonomy" id="637853"/>
    <lineage>
        <taxon>Eukaryota</taxon>
        <taxon>Metazoa</taxon>
        <taxon>Ecdysozoa</taxon>
        <taxon>Nematoda</taxon>
        <taxon>Chromadorea</taxon>
        <taxon>Rhabditida</taxon>
        <taxon>Spirurina</taxon>
        <taxon>Spiruromorpha</taxon>
        <taxon>Spiruroidea</taxon>
        <taxon>Gongylonematidae</taxon>
        <taxon>Gongylonema</taxon>
    </lineage>
</organism>
<dbReference type="InterPro" id="IPR038765">
    <property type="entry name" value="Papain-like_cys_pep_sf"/>
</dbReference>
<dbReference type="AlphaFoldDB" id="A0A183D818"/>
<proteinExistence type="predicted"/>
<name>A0A183D818_9BILA</name>
<evidence type="ECO:0000313" key="8">
    <source>
        <dbReference type="Proteomes" id="UP000271098"/>
    </source>
</evidence>
<evidence type="ECO:0000313" key="9">
    <source>
        <dbReference type="WBParaSite" id="GPUH_0000486601-mRNA-1"/>
    </source>
</evidence>
<keyword evidence="1" id="KW-0645">Protease</keyword>
<dbReference type="EMBL" id="UYRT01009599">
    <property type="protein sequence ID" value="VDK47729.1"/>
    <property type="molecule type" value="Genomic_DNA"/>
</dbReference>
<dbReference type="WBParaSite" id="GPUH_0000486601-mRNA-1">
    <property type="protein sequence ID" value="GPUH_0000486601-mRNA-1"/>
    <property type="gene ID" value="GPUH_0000486601"/>
</dbReference>
<dbReference type="Gene3D" id="3.90.70.10">
    <property type="entry name" value="Cysteine proteinases"/>
    <property type="match status" value="1"/>
</dbReference>
<evidence type="ECO:0000256" key="1">
    <source>
        <dbReference type="ARBA" id="ARBA00022670"/>
    </source>
</evidence>